<name>A0A5Q3QLT1_9PSEU</name>
<gene>
    <name evidence="1" type="ORF">GIY23_21680</name>
</gene>
<dbReference type="KEGG" id="sace:GIY23_21680"/>
<sequence>MSTTIKVNPSTRDRLAGVAREQGVSNDTALQRLIDEHEMHQVHAAYARLQEDSQAWADYNHDLDGWDSTVADGLDTEQGR</sequence>
<proteinExistence type="predicted"/>
<reference evidence="2" key="1">
    <citation type="submission" date="2019-11" db="EMBL/GenBank/DDBJ databases">
        <title>The complete genome sequence of Saccharopolyspora sp. E2A.</title>
        <authorList>
            <person name="Zhang G."/>
        </authorList>
    </citation>
    <scope>NUCLEOTIDE SEQUENCE [LARGE SCALE GENOMIC DNA]</scope>
    <source>
        <strain evidence="2">E2A</strain>
    </source>
</reference>
<keyword evidence="2" id="KW-1185">Reference proteome</keyword>
<organism evidence="1 2">
    <name type="scientific">Allosaccharopolyspora coralli</name>
    <dbReference type="NCBI Taxonomy" id="2665642"/>
    <lineage>
        <taxon>Bacteria</taxon>
        <taxon>Bacillati</taxon>
        <taxon>Actinomycetota</taxon>
        <taxon>Actinomycetes</taxon>
        <taxon>Pseudonocardiales</taxon>
        <taxon>Pseudonocardiaceae</taxon>
        <taxon>Allosaccharopolyspora</taxon>
    </lineage>
</organism>
<protein>
    <submittedName>
        <fullName evidence="1">Uncharacterized protein</fullName>
    </submittedName>
</protein>
<accession>A0A5Q3QLT1</accession>
<dbReference type="Proteomes" id="UP000371041">
    <property type="component" value="Chromosome"/>
</dbReference>
<dbReference type="RefSeq" id="WP_154078345.1">
    <property type="nucleotide sequence ID" value="NZ_CP045929.1"/>
</dbReference>
<evidence type="ECO:0000313" key="1">
    <source>
        <dbReference type="EMBL" id="QGK71777.1"/>
    </source>
</evidence>
<evidence type="ECO:0000313" key="2">
    <source>
        <dbReference type="Proteomes" id="UP000371041"/>
    </source>
</evidence>
<dbReference type="EMBL" id="CP045929">
    <property type="protein sequence ID" value="QGK71777.1"/>
    <property type="molecule type" value="Genomic_DNA"/>
</dbReference>
<dbReference type="AlphaFoldDB" id="A0A5Q3QLT1"/>